<feature type="coiled-coil region" evidence="8">
    <location>
        <begin position="346"/>
        <end position="373"/>
    </location>
</feature>
<dbReference type="InterPro" id="IPR003423">
    <property type="entry name" value="OMP_efflux"/>
</dbReference>
<evidence type="ECO:0000256" key="3">
    <source>
        <dbReference type="ARBA" id="ARBA00022448"/>
    </source>
</evidence>
<gene>
    <name evidence="9" type="ORF">GCM10007415_24100</name>
</gene>
<dbReference type="GO" id="GO:0015562">
    <property type="term" value="F:efflux transmembrane transporter activity"/>
    <property type="evidence" value="ECO:0007669"/>
    <property type="project" value="InterPro"/>
</dbReference>
<keyword evidence="4" id="KW-1134">Transmembrane beta strand</keyword>
<keyword evidence="7" id="KW-0998">Cell outer membrane</keyword>
<evidence type="ECO:0000256" key="8">
    <source>
        <dbReference type="SAM" id="Coils"/>
    </source>
</evidence>
<reference evidence="9" key="1">
    <citation type="journal article" date="2014" name="Int. J. Syst. Evol. Microbiol.">
        <title>Complete genome sequence of Corynebacterium casei LMG S-19264T (=DSM 44701T), isolated from a smear-ripened cheese.</title>
        <authorList>
            <consortium name="US DOE Joint Genome Institute (JGI-PGF)"/>
            <person name="Walter F."/>
            <person name="Albersmeier A."/>
            <person name="Kalinowski J."/>
            <person name="Ruckert C."/>
        </authorList>
    </citation>
    <scope>NUCLEOTIDE SEQUENCE</scope>
    <source>
        <strain evidence="9">CGMCC 1.12195</strain>
    </source>
</reference>
<dbReference type="GO" id="GO:0009279">
    <property type="term" value="C:cell outer membrane"/>
    <property type="evidence" value="ECO:0007669"/>
    <property type="project" value="UniProtKB-SubCell"/>
</dbReference>
<keyword evidence="6" id="KW-0472">Membrane</keyword>
<organism evidence="9 10">
    <name type="scientific">Parapedobacter pyrenivorans</name>
    <dbReference type="NCBI Taxonomy" id="1305674"/>
    <lineage>
        <taxon>Bacteria</taxon>
        <taxon>Pseudomonadati</taxon>
        <taxon>Bacteroidota</taxon>
        <taxon>Sphingobacteriia</taxon>
        <taxon>Sphingobacteriales</taxon>
        <taxon>Sphingobacteriaceae</taxon>
        <taxon>Parapedobacter</taxon>
    </lineage>
</organism>
<dbReference type="GO" id="GO:1990281">
    <property type="term" value="C:efflux pump complex"/>
    <property type="evidence" value="ECO:0007669"/>
    <property type="project" value="TreeGrafter"/>
</dbReference>
<evidence type="ECO:0000256" key="7">
    <source>
        <dbReference type="ARBA" id="ARBA00023237"/>
    </source>
</evidence>
<dbReference type="EMBL" id="BMER01000002">
    <property type="protein sequence ID" value="GGG89161.1"/>
    <property type="molecule type" value="Genomic_DNA"/>
</dbReference>
<keyword evidence="10" id="KW-1185">Reference proteome</keyword>
<evidence type="ECO:0000256" key="4">
    <source>
        <dbReference type="ARBA" id="ARBA00022452"/>
    </source>
</evidence>
<name>A0A917HST4_9SPHI</name>
<evidence type="ECO:0000256" key="5">
    <source>
        <dbReference type="ARBA" id="ARBA00022692"/>
    </source>
</evidence>
<evidence type="ECO:0000313" key="10">
    <source>
        <dbReference type="Proteomes" id="UP000660862"/>
    </source>
</evidence>
<sequence>MITVLFVGLIGPNIVTAQEKLTLKDALDYALAHSESIKKAQLDIQGGKHQVAEVRASALPQVEGTGALNYNPVIGKLVFAGQSVTIGQPWDSRIGAQLSQQVFNQQVFTGLRAAKTTSDFYEISAELTEEQVIELVATNYYQVLVNREQLNVIDTNLKNIRVINEIVSNQYKNGLAKKIDVDRIKVNITNLETQRHELVNGIVLLENQLKFSMGMPIETAIVLPDTELKEVPNAIDFPDNPGRMENLVELRLMNKQLELLDLQHKAYKAEYYPTLSLVSNYSYTAMSDRFNYLYKSSEDPMAARFGSMLVGLNLRIPIFNGFATRARMGKAKVDYLKAEQDLWNTKQSLNLANENAKIQLKNALNTILSQRENVTLAQEVYTSTQNNYNNGLAPLTDLLDTENALTQAQNSYTQALLNYRIAEIQLKKANGQIKSLINE</sequence>
<dbReference type="SUPFAM" id="SSF56954">
    <property type="entry name" value="Outer membrane efflux proteins (OEP)"/>
    <property type="match status" value="1"/>
</dbReference>
<reference evidence="9" key="2">
    <citation type="submission" date="2020-09" db="EMBL/GenBank/DDBJ databases">
        <authorList>
            <person name="Sun Q."/>
            <person name="Zhou Y."/>
        </authorList>
    </citation>
    <scope>NUCLEOTIDE SEQUENCE</scope>
    <source>
        <strain evidence="9">CGMCC 1.12195</strain>
    </source>
</reference>
<comment type="subcellular location">
    <subcellularLocation>
        <location evidence="1">Cell outer membrane</location>
    </subcellularLocation>
</comment>
<keyword evidence="5" id="KW-0812">Transmembrane</keyword>
<dbReference type="PANTHER" id="PTHR30026">
    <property type="entry name" value="OUTER MEMBRANE PROTEIN TOLC"/>
    <property type="match status" value="1"/>
</dbReference>
<evidence type="ECO:0000256" key="6">
    <source>
        <dbReference type="ARBA" id="ARBA00023136"/>
    </source>
</evidence>
<dbReference type="InterPro" id="IPR051906">
    <property type="entry name" value="TolC-like"/>
</dbReference>
<comment type="caution">
    <text evidence="9">The sequence shown here is derived from an EMBL/GenBank/DDBJ whole genome shotgun (WGS) entry which is preliminary data.</text>
</comment>
<evidence type="ECO:0000256" key="2">
    <source>
        <dbReference type="ARBA" id="ARBA00007613"/>
    </source>
</evidence>
<accession>A0A917HST4</accession>
<comment type="similarity">
    <text evidence="2">Belongs to the outer membrane factor (OMF) (TC 1.B.17) family.</text>
</comment>
<evidence type="ECO:0000256" key="1">
    <source>
        <dbReference type="ARBA" id="ARBA00004442"/>
    </source>
</evidence>
<dbReference type="PANTHER" id="PTHR30026:SF20">
    <property type="entry name" value="OUTER MEMBRANE PROTEIN TOLC"/>
    <property type="match status" value="1"/>
</dbReference>
<dbReference type="GO" id="GO:0015288">
    <property type="term" value="F:porin activity"/>
    <property type="evidence" value="ECO:0007669"/>
    <property type="project" value="TreeGrafter"/>
</dbReference>
<dbReference type="AlphaFoldDB" id="A0A917HST4"/>
<protein>
    <submittedName>
        <fullName evidence="9">Transporter</fullName>
    </submittedName>
</protein>
<dbReference type="Pfam" id="PF02321">
    <property type="entry name" value="OEP"/>
    <property type="match status" value="2"/>
</dbReference>
<proteinExistence type="inferred from homology"/>
<keyword evidence="8" id="KW-0175">Coiled coil</keyword>
<keyword evidence="3" id="KW-0813">Transport</keyword>
<evidence type="ECO:0000313" key="9">
    <source>
        <dbReference type="EMBL" id="GGG89161.1"/>
    </source>
</evidence>
<dbReference type="Gene3D" id="1.20.1600.10">
    <property type="entry name" value="Outer membrane efflux proteins (OEP)"/>
    <property type="match status" value="1"/>
</dbReference>
<dbReference type="Proteomes" id="UP000660862">
    <property type="component" value="Unassembled WGS sequence"/>
</dbReference>